<evidence type="ECO:0000313" key="3">
    <source>
        <dbReference type="Proteomes" id="UP000018208"/>
    </source>
</evidence>
<name>A0A9P8LYK6_9EUKA</name>
<dbReference type="GeneID" id="94294032"/>
<protein>
    <submittedName>
        <fullName evidence="2">Uncharacterized protein</fullName>
    </submittedName>
</protein>
<dbReference type="RefSeq" id="XP_067767436.1">
    <property type="nucleotide sequence ID" value="XM_067903954.1"/>
</dbReference>
<comment type="caution">
    <text evidence="2">The sequence shown here is derived from an EMBL/GenBank/DDBJ whole genome shotgun (WGS) entry which is preliminary data.</text>
</comment>
<organism evidence="2 3">
    <name type="scientific">Spironucleus salmonicida</name>
    <dbReference type="NCBI Taxonomy" id="348837"/>
    <lineage>
        <taxon>Eukaryota</taxon>
        <taxon>Metamonada</taxon>
        <taxon>Diplomonadida</taxon>
        <taxon>Hexamitidae</taxon>
        <taxon>Hexamitinae</taxon>
        <taxon>Spironucleus</taxon>
    </lineage>
</organism>
<proteinExistence type="predicted"/>
<reference evidence="2" key="1">
    <citation type="journal article" date="2014" name="PLoS Genet.">
        <title>The Genome of Spironucleus salmonicida Highlights a Fish Pathogen Adapted to Fluctuating Environments.</title>
        <authorList>
            <person name="Xu F."/>
            <person name="Jerlstrom-Hultqvist J."/>
            <person name="Einarsson E."/>
            <person name="Astvaldsson A."/>
            <person name="Svard S.G."/>
            <person name="Andersson J.O."/>
        </authorList>
    </citation>
    <scope>NUCLEOTIDE SEQUENCE</scope>
    <source>
        <strain evidence="2">ATCC 50377</strain>
    </source>
</reference>
<dbReference type="EMBL" id="AUWU02000001">
    <property type="protein sequence ID" value="KAH0576668.1"/>
    <property type="molecule type" value="Genomic_DNA"/>
</dbReference>
<dbReference type="KEGG" id="ssao:94294032"/>
<accession>A0A9P8LYK6</accession>
<evidence type="ECO:0000313" key="2">
    <source>
        <dbReference type="EMBL" id="KAH0576668.1"/>
    </source>
</evidence>
<sequence>MYEFPKNTLAHTLCMIPRIPIVTRSNKYHLLLTLLPFGKTHPSESSLPSKIHPSLCFGLKQHTE</sequence>
<evidence type="ECO:0000313" key="1">
    <source>
        <dbReference type="EMBL" id="KAH0576663.1"/>
    </source>
</evidence>
<dbReference type="AlphaFoldDB" id="A0A9P8LYK6"/>
<dbReference type="EMBL" id="AUWU02000001">
    <property type="protein sequence ID" value="KAH0576663.1"/>
    <property type="molecule type" value="Genomic_DNA"/>
</dbReference>
<reference evidence="2" key="2">
    <citation type="submission" date="2020-12" db="EMBL/GenBank/DDBJ databases">
        <title>New Spironucleus salmonicida genome in near-complete chromosomes.</title>
        <authorList>
            <person name="Xu F."/>
            <person name="Kurt Z."/>
            <person name="Jimenez-Gonzalez A."/>
            <person name="Astvaldsson A."/>
            <person name="Andersson J.O."/>
            <person name="Svard S.G."/>
        </authorList>
    </citation>
    <scope>NUCLEOTIDE SEQUENCE</scope>
    <source>
        <strain evidence="2">ATCC 50377</strain>
    </source>
</reference>
<dbReference type="Proteomes" id="UP000018208">
    <property type="component" value="Unassembled WGS sequence"/>
</dbReference>
<keyword evidence="3" id="KW-1185">Reference proteome</keyword>
<gene>
    <name evidence="1" type="ORF">SS50377_20009</name>
    <name evidence="2" type="ORF">SS50377_20014</name>
</gene>